<dbReference type="PANTHER" id="PTHR44846:SF17">
    <property type="entry name" value="GNTR-FAMILY TRANSCRIPTIONAL REGULATOR"/>
    <property type="match status" value="1"/>
</dbReference>
<evidence type="ECO:0000313" key="5">
    <source>
        <dbReference type="EMBL" id="GIF25067.1"/>
    </source>
</evidence>
<evidence type="ECO:0000259" key="4">
    <source>
        <dbReference type="PROSITE" id="PS50949"/>
    </source>
</evidence>
<dbReference type="GO" id="GO:0003677">
    <property type="term" value="F:DNA binding"/>
    <property type="evidence" value="ECO:0007669"/>
    <property type="project" value="UniProtKB-KW"/>
</dbReference>
<comment type="caution">
    <text evidence="5">The sequence shown here is derived from an EMBL/GenBank/DDBJ whole genome shotgun (WGS) entry which is preliminary data.</text>
</comment>
<dbReference type="SUPFAM" id="SSF46785">
    <property type="entry name" value="Winged helix' DNA-binding domain"/>
    <property type="match status" value="1"/>
</dbReference>
<keyword evidence="3" id="KW-0804">Transcription</keyword>
<dbReference type="SMART" id="SM00345">
    <property type="entry name" value="HTH_GNTR"/>
    <property type="match status" value="1"/>
</dbReference>
<keyword evidence="1" id="KW-0805">Transcription regulation</keyword>
<gene>
    <name evidence="5" type="ORF">Ate02nite_77970</name>
</gene>
<name>A0A919NWM8_9ACTN</name>
<dbReference type="InterPro" id="IPR036390">
    <property type="entry name" value="WH_DNA-bd_sf"/>
</dbReference>
<evidence type="ECO:0000256" key="3">
    <source>
        <dbReference type="ARBA" id="ARBA00023163"/>
    </source>
</evidence>
<accession>A0A919NWM8</accession>
<keyword evidence="2" id="KW-0238">DNA-binding</keyword>
<dbReference type="GO" id="GO:0003700">
    <property type="term" value="F:DNA-binding transcription factor activity"/>
    <property type="evidence" value="ECO:0007669"/>
    <property type="project" value="InterPro"/>
</dbReference>
<keyword evidence="6" id="KW-1185">Reference proteome</keyword>
<dbReference type="InterPro" id="IPR036388">
    <property type="entry name" value="WH-like_DNA-bd_sf"/>
</dbReference>
<dbReference type="PROSITE" id="PS50949">
    <property type="entry name" value="HTH_GNTR"/>
    <property type="match status" value="1"/>
</dbReference>
<dbReference type="RefSeq" id="WP_203812895.1">
    <property type="nucleotide sequence ID" value="NZ_BOMY01000050.1"/>
</dbReference>
<organism evidence="5 6">
    <name type="scientific">Paractinoplanes tereljensis</name>
    <dbReference type="NCBI Taxonomy" id="571912"/>
    <lineage>
        <taxon>Bacteria</taxon>
        <taxon>Bacillati</taxon>
        <taxon>Actinomycetota</taxon>
        <taxon>Actinomycetes</taxon>
        <taxon>Micromonosporales</taxon>
        <taxon>Micromonosporaceae</taxon>
        <taxon>Paractinoplanes</taxon>
    </lineage>
</organism>
<dbReference type="InterPro" id="IPR000524">
    <property type="entry name" value="Tscrpt_reg_HTH_GntR"/>
</dbReference>
<evidence type="ECO:0000256" key="2">
    <source>
        <dbReference type="ARBA" id="ARBA00023125"/>
    </source>
</evidence>
<dbReference type="Pfam" id="PF00392">
    <property type="entry name" value="GntR"/>
    <property type="match status" value="1"/>
</dbReference>
<proteinExistence type="predicted"/>
<reference evidence="5" key="1">
    <citation type="submission" date="2021-01" db="EMBL/GenBank/DDBJ databases">
        <title>Whole genome shotgun sequence of Actinoplanes tereljensis NBRC 105297.</title>
        <authorList>
            <person name="Komaki H."/>
            <person name="Tamura T."/>
        </authorList>
    </citation>
    <scope>NUCLEOTIDE SEQUENCE</scope>
    <source>
        <strain evidence="5">NBRC 105297</strain>
    </source>
</reference>
<dbReference type="EMBL" id="BOMY01000050">
    <property type="protein sequence ID" value="GIF25067.1"/>
    <property type="molecule type" value="Genomic_DNA"/>
</dbReference>
<protein>
    <recommendedName>
        <fullName evidence="4">HTH gntR-type domain-containing protein</fullName>
    </recommendedName>
</protein>
<dbReference type="Gene3D" id="1.10.10.10">
    <property type="entry name" value="Winged helix-like DNA-binding domain superfamily/Winged helix DNA-binding domain"/>
    <property type="match status" value="1"/>
</dbReference>
<evidence type="ECO:0000313" key="6">
    <source>
        <dbReference type="Proteomes" id="UP000623608"/>
    </source>
</evidence>
<dbReference type="AlphaFoldDB" id="A0A919NWM8"/>
<dbReference type="GO" id="GO:0045892">
    <property type="term" value="P:negative regulation of DNA-templated transcription"/>
    <property type="evidence" value="ECO:0007669"/>
    <property type="project" value="TreeGrafter"/>
</dbReference>
<dbReference type="PANTHER" id="PTHR44846">
    <property type="entry name" value="MANNOSYL-D-GLYCERATE TRANSPORT/METABOLISM SYSTEM REPRESSOR MNGR-RELATED"/>
    <property type="match status" value="1"/>
</dbReference>
<sequence length="77" mass="8816">MVPPRYRYEEIAIDLQKRIDGGEFPPGARLPSRRELIEQYEVTEPVIDRAMLILRVKGITETLSGVGVYVREAAEEE</sequence>
<dbReference type="Proteomes" id="UP000623608">
    <property type="component" value="Unassembled WGS sequence"/>
</dbReference>
<feature type="domain" description="HTH gntR-type" evidence="4">
    <location>
        <begin position="5"/>
        <end position="73"/>
    </location>
</feature>
<evidence type="ECO:0000256" key="1">
    <source>
        <dbReference type="ARBA" id="ARBA00023015"/>
    </source>
</evidence>
<dbReference type="InterPro" id="IPR050679">
    <property type="entry name" value="Bact_HTH_transcr_reg"/>
</dbReference>